<dbReference type="GO" id="GO:0015658">
    <property type="term" value="F:branched-chain amino acid transmembrane transporter activity"/>
    <property type="evidence" value="ECO:0007669"/>
    <property type="project" value="InterPro"/>
</dbReference>
<accession>A0A1I3BHU0</accession>
<dbReference type="OrthoDB" id="9810505at2"/>
<dbReference type="CDD" id="cd06581">
    <property type="entry name" value="TM_PBP1_LivM_like"/>
    <property type="match status" value="1"/>
</dbReference>
<keyword evidence="4 6" id="KW-1133">Transmembrane helix</keyword>
<feature type="transmembrane region" description="Helical" evidence="6">
    <location>
        <begin position="33"/>
        <end position="51"/>
    </location>
</feature>
<evidence type="ECO:0000256" key="1">
    <source>
        <dbReference type="ARBA" id="ARBA00004651"/>
    </source>
</evidence>
<dbReference type="Proteomes" id="UP000199377">
    <property type="component" value="Unassembled WGS sequence"/>
</dbReference>
<reference evidence="7 8" key="1">
    <citation type="submission" date="2016-10" db="EMBL/GenBank/DDBJ databases">
        <authorList>
            <person name="de Groot N.N."/>
        </authorList>
    </citation>
    <scope>NUCLEOTIDE SEQUENCE [LARGE SCALE GENOMIC DNA]</scope>
    <source>
        <strain evidence="7 8">CGMCC 1.11030</strain>
    </source>
</reference>
<evidence type="ECO:0000256" key="6">
    <source>
        <dbReference type="SAM" id="Phobius"/>
    </source>
</evidence>
<organism evidence="7 8">
    <name type="scientific">Albimonas pacifica</name>
    <dbReference type="NCBI Taxonomy" id="1114924"/>
    <lineage>
        <taxon>Bacteria</taxon>
        <taxon>Pseudomonadati</taxon>
        <taxon>Pseudomonadota</taxon>
        <taxon>Alphaproteobacteria</taxon>
        <taxon>Rhodobacterales</taxon>
        <taxon>Paracoccaceae</taxon>
        <taxon>Albimonas</taxon>
    </lineage>
</organism>
<feature type="transmembrane region" description="Helical" evidence="6">
    <location>
        <begin position="124"/>
        <end position="146"/>
    </location>
</feature>
<keyword evidence="3 6" id="KW-0812">Transmembrane</keyword>
<keyword evidence="2" id="KW-1003">Cell membrane</keyword>
<dbReference type="RefSeq" id="WP_092856662.1">
    <property type="nucleotide sequence ID" value="NZ_FOQH01000001.1"/>
</dbReference>
<evidence type="ECO:0000256" key="3">
    <source>
        <dbReference type="ARBA" id="ARBA00022692"/>
    </source>
</evidence>
<evidence type="ECO:0000256" key="2">
    <source>
        <dbReference type="ARBA" id="ARBA00022475"/>
    </source>
</evidence>
<gene>
    <name evidence="7" type="ORF">SAMN05216258_10188</name>
</gene>
<dbReference type="InterPro" id="IPR001851">
    <property type="entry name" value="ABC_transp_permease"/>
</dbReference>
<dbReference type="GO" id="GO:0005886">
    <property type="term" value="C:plasma membrane"/>
    <property type="evidence" value="ECO:0007669"/>
    <property type="project" value="UniProtKB-SubCell"/>
</dbReference>
<dbReference type="PANTHER" id="PTHR30482:SF10">
    <property type="entry name" value="HIGH-AFFINITY BRANCHED-CHAIN AMINO ACID TRANSPORT PROTEIN BRAE"/>
    <property type="match status" value="1"/>
</dbReference>
<proteinExistence type="predicted"/>
<keyword evidence="8" id="KW-1185">Reference proteome</keyword>
<dbReference type="STRING" id="1114924.SAMN05216258_10188"/>
<feature type="transmembrane region" description="Helical" evidence="6">
    <location>
        <begin position="167"/>
        <end position="190"/>
    </location>
</feature>
<evidence type="ECO:0000313" key="8">
    <source>
        <dbReference type="Proteomes" id="UP000199377"/>
    </source>
</evidence>
<sequence length="309" mass="32610">MSGYWIGLITILSINVIFAYGIFLAVATGQLNLGGAGFQALGAYAAAYLAMEMDQPLFVTIASGMIVAGVIGFAISFPILRLKGVYLVLGTFAFAEVVAGLILNSDALGGATGLPVPTFIDWDVPAIAAVIVAVGVFWLMSTRFGLVVRSVHDDEVVADLMGVNVRMVRVCAFALGAALAGLSGALYAHAYSFVEIQVFNASLSIYVLLYVLLGGAQTAWGPLFGAAFFTLLPEALRDTLPALKEAVFGALGIEGAATPPDESWRFVILGVATVLMMIFRPEGLITRTMVERLRPLNRAPRAARAEAAE</sequence>
<dbReference type="InterPro" id="IPR043428">
    <property type="entry name" value="LivM-like"/>
</dbReference>
<feature type="transmembrane region" description="Helical" evidence="6">
    <location>
        <begin position="6"/>
        <end position="26"/>
    </location>
</feature>
<dbReference type="EMBL" id="FOQH01000001">
    <property type="protein sequence ID" value="SFH61656.1"/>
    <property type="molecule type" value="Genomic_DNA"/>
</dbReference>
<feature type="transmembrane region" description="Helical" evidence="6">
    <location>
        <begin position="84"/>
        <end position="104"/>
    </location>
</feature>
<comment type="subcellular location">
    <subcellularLocation>
        <location evidence="1">Cell membrane</location>
        <topology evidence="1">Multi-pass membrane protein</topology>
    </subcellularLocation>
</comment>
<keyword evidence="5 6" id="KW-0472">Membrane</keyword>
<evidence type="ECO:0000256" key="4">
    <source>
        <dbReference type="ARBA" id="ARBA00022989"/>
    </source>
</evidence>
<name>A0A1I3BHU0_9RHOB</name>
<dbReference type="Pfam" id="PF02653">
    <property type="entry name" value="BPD_transp_2"/>
    <property type="match status" value="1"/>
</dbReference>
<feature type="transmembrane region" description="Helical" evidence="6">
    <location>
        <begin position="57"/>
        <end position="77"/>
    </location>
</feature>
<protein>
    <submittedName>
        <fullName evidence="7">Amino acid/amide ABC transporter membrane protein 2, HAAT family</fullName>
    </submittedName>
</protein>
<dbReference type="AlphaFoldDB" id="A0A1I3BHU0"/>
<evidence type="ECO:0000313" key="7">
    <source>
        <dbReference type="EMBL" id="SFH61656.1"/>
    </source>
</evidence>
<dbReference type="PANTHER" id="PTHR30482">
    <property type="entry name" value="HIGH-AFFINITY BRANCHED-CHAIN AMINO ACID TRANSPORT SYSTEM PERMEASE"/>
    <property type="match status" value="1"/>
</dbReference>
<evidence type="ECO:0000256" key="5">
    <source>
        <dbReference type="ARBA" id="ARBA00023136"/>
    </source>
</evidence>